<evidence type="ECO:0000313" key="5">
    <source>
        <dbReference type="Proteomes" id="UP001595805"/>
    </source>
</evidence>
<organism evidence="4 5">
    <name type="scientific">Algoriphagus namhaensis</name>
    <dbReference type="NCBI Taxonomy" id="915353"/>
    <lineage>
        <taxon>Bacteria</taxon>
        <taxon>Pseudomonadati</taxon>
        <taxon>Bacteroidota</taxon>
        <taxon>Cytophagia</taxon>
        <taxon>Cytophagales</taxon>
        <taxon>Cyclobacteriaceae</taxon>
        <taxon>Algoriphagus</taxon>
    </lineage>
</organism>
<dbReference type="SUPFAM" id="SSF53649">
    <property type="entry name" value="Alkaline phosphatase-like"/>
    <property type="match status" value="1"/>
</dbReference>
<dbReference type="Pfam" id="PF14707">
    <property type="entry name" value="Sulfatase_C"/>
    <property type="match status" value="1"/>
</dbReference>
<dbReference type="Pfam" id="PF00884">
    <property type="entry name" value="Sulfatase"/>
    <property type="match status" value="1"/>
</dbReference>
<feature type="signal peptide" evidence="2">
    <location>
        <begin position="1"/>
        <end position="21"/>
    </location>
</feature>
<comment type="similarity">
    <text evidence="1">Belongs to the sulfatase family.</text>
</comment>
<accession>A0ABV8ANN8</accession>
<feature type="domain" description="Sulfatase N-terminal" evidence="3">
    <location>
        <begin position="25"/>
        <end position="328"/>
    </location>
</feature>
<evidence type="ECO:0000259" key="3">
    <source>
        <dbReference type="Pfam" id="PF00884"/>
    </source>
</evidence>
<dbReference type="Gene3D" id="3.30.1120.10">
    <property type="match status" value="1"/>
</dbReference>
<dbReference type="Gene3D" id="3.40.720.10">
    <property type="entry name" value="Alkaline Phosphatase, subunit A"/>
    <property type="match status" value="1"/>
</dbReference>
<evidence type="ECO:0000256" key="1">
    <source>
        <dbReference type="ARBA" id="ARBA00008779"/>
    </source>
</evidence>
<sequence>MMKKTLSALLLMLLSMSFAPAQQKPNVIILFADDMGYGDVGINGHPTIRTPHLDRMAMEGMRWTNFYSTSPACTASRYGLLTGRYPERSGFGWVLNPDSPRGIHPKEETLAELLKAQGYRTAMYGKWHLGTTNQEFLPLQNGFDEYLGLPYSNDMIPPKWPDIPLLSGNDTLELNPDQTKLTALYTEKALDFIRKCEDEPFFIYLPYAMPHVPLYPGEAFQGKSKRGQYGDVIEEIDWSVGQILDYLRENGMAENTLVWFTSDNGPWIIKDELGGSSGLFRDGKGSTWEGGQREPSFLWWPGEVDPGRVNMSIASTKDVYTTVAKLVGAEIPVDRVVDGIDLFSSEEMTQDSERTFFYYGFDNTVFAVRKGKWKLHIRTHSQTGNKHFEDPLPLLFDLDTDPSEKYNLAKDHPEIVLELLTHVESHQQLGAENPDFYTLEEKQ</sequence>
<dbReference type="CDD" id="cd16026">
    <property type="entry name" value="GALNS_like"/>
    <property type="match status" value="1"/>
</dbReference>
<dbReference type="Proteomes" id="UP001595805">
    <property type="component" value="Unassembled WGS sequence"/>
</dbReference>
<feature type="chain" id="PRO_5046516621" evidence="2">
    <location>
        <begin position="22"/>
        <end position="443"/>
    </location>
</feature>
<name>A0ABV8ANN8_9BACT</name>
<keyword evidence="2" id="KW-0732">Signal</keyword>
<dbReference type="PANTHER" id="PTHR42693">
    <property type="entry name" value="ARYLSULFATASE FAMILY MEMBER"/>
    <property type="match status" value="1"/>
</dbReference>
<keyword evidence="5" id="KW-1185">Reference proteome</keyword>
<dbReference type="RefSeq" id="WP_377904225.1">
    <property type="nucleotide sequence ID" value="NZ_JBHRZS010000006.1"/>
</dbReference>
<protein>
    <submittedName>
        <fullName evidence="4">Sulfatase</fullName>
    </submittedName>
</protein>
<gene>
    <name evidence="4" type="ORF">ACFOSV_05545</name>
</gene>
<evidence type="ECO:0000313" key="4">
    <source>
        <dbReference type="EMBL" id="MFC3879626.1"/>
    </source>
</evidence>
<dbReference type="PANTHER" id="PTHR42693:SF33">
    <property type="entry name" value="ARYLSULFATASE"/>
    <property type="match status" value="1"/>
</dbReference>
<comment type="caution">
    <text evidence="4">The sequence shown here is derived from an EMBL/GenBank/DDBJ whole genome shotgun (WGS) entry which is preliminary data.</text>
</comment>
<reference evidence="5" key="1">
    <citation type="journal article" date="2019" name="Int. J. Syst. Evol. Microbiol.">
        <title>The Global Catalogue of Microorganisms (GCM) 10K type strain sequencing project: providing services to taxonomists for standard genome sequencing and annotation.</title>
        <authorList>
            <consortium name="The Broad Institute Genomics Platform"/>
            <consortium name="The Broad Institute Genome Sequencing Center for Infectious Disease"/>
            <person name="Wu L."/>
            <person name="Ma J."/>
        </authorList>
    </citation>
    <scope>NUCLEOTIDE SEQUENCE [LARGE SCALE GENOMIC DNA]</scope>
    <source>
        <strain evidence="5">CCUG 60523</strain>
    </source>
</reference>
<dbReference type="InterPro" id="IPR000917">
    <property type="entry name" value="Sulfatase_N"/>
</dbReference>
<dbReference type="EMBL" id="JBHRZS010000006">
    <property type="protein sequence ID" value="MFC3879626.1"/>
    <property type="molecule type" value="Genomic_DNA"/>
</dbReference>
<dbReference type="InterPro" id="IPR050738">
    <property type="entry name" value="Sulfatase"/>
</dbReference>
<proteinExistence type="inferred from homology"/>
<dbReference type="InterPro" id="IPR017850">
    <property type="entry name" value="Alkaline_phosphatase_core_sf"/>
</dbReference>
<evidence type="ECO:0000256" key="2">
    <source>
        <dbReference type="SAM" id="SignalP"/>
    </source>
</evidence>